<accession>A0ABU4ZNA4</accession>
<name>A0ABU4ZNA4_9HYPH</name>
<evidence type="ECO:0000313" key="2">
    <source>
        <dbReference type="Proteomes" id="UP001276840"/>
    </source>
</evidence>
<reference evidence="1 2" key="1">
    <citation type="submission" date="2023-08" db="EMBL/GenBank/DDBJ databases">
        <title>Implementing the SeqCode for naming new Mesorhizobium species isolated from Vachellia karroo root nodules.</title>
        <authorList>
            <person name="Van Lill M."/>
        </authorList>
    </citation>
    <scope>NUCLEOTIDE SEQUENCE [LARGE SCALE GENOMIC DNA]</scope>
    <source>
        <strain evidence="1 2">MSK 1335</strain>
    </source>
</reference>
<protein>
    <submittedName>
        <fullName evidence="1">Uncharacterized protein</fullName>
    </submittedName>
</protein>
<evidence type="ECO:0000313" key="1">
    <source>
        <dbReference type="EMBL" id="MDX8526862.1"/>
    </source>
</evidence>
<dbReference type="SUPFAM" id="SSF53300">
    <property type="entry name" value="vWA-like"/>
    <property type="match status" value="1"/>
</dbReference>
<dbReference type="RefSeq" id="WP_320234803.1">
    <property type="nucleotide sequence ID" value="NZ_JAVIJF010000015.1"/>
</dbReference>
<keyword evidence="2" id="KW-1185">Reference proteome</keyword>
<proteinExistence type="predicted"/>
<dbReference type="InterPro" id="IPR036465">
    <property type="entry name" value="vWFA_dom_sf"/>
</dbReference>
<comment type="caution">
    <text evidence="1">The sequence shown here is derived from an EMBL/GenBank/DDBJ whole genome shotgun (WGS) entry which is preliminary data.</text>
</comment>
<gene>
    <name evidence="1" type="ORF">RFM68_20385</name>
</gene>
<dbReference type="Proteomes" id="UP001276840">
    <property type="component" value="Unassembled WGS sequence"/>
</dbReference>
<organism evidence="1 2">
    <name type="scientific">Mesorhizobium montanum</name>
    <dbReference type="NCBI Taxonomy" id="3072323"/>
    <lineage>
        <taxon>Bacteria</taxon>
        <taxon>Pseudomonadati</taxon>
        <taxon>Pseudomonadota</taxon>
        <taxon>Alphaproteobacteria</taxon>
        <taxon>Hyphomicrobiales</taxon>
        <taxon>Phyllobacteriaceae</taxon>
        <taxon>Mesorhizobium</taxon>
    </lineage>
</organism>
<dbReference type="Gene3D" id="3.40.50.410">
    <property type="entry name" value="von Willebrand factor, type A domain"/>
    <property type="match status" value="1"/>
</dbReference>
<dbReference type="EMBL" id="JAVIJF010000015">
    <property type="protein sequence ID" value="MDX8526862.1"/>
    <property type="molecule type" value="Genomic_DNA"/>
</dbReference>
<sequence>MTDGENVVYGASNTPQKSDYTSYGYLASGRFGSSNQAAAARNVDGWTKDVCTQLKNQGVQIYTMVLQADTPANRALYSACASDPSDYYAVEDPAKLPNVFQSIANKFSRLQLTN</sequence>